<dbReference type="InterPro" id="IPR051052">
    <property type="entry name" value="Diverse_substrate_MTase"/>
</dbReference>
<dbReference type="InterPro" id="IPR013216">
    <property type="entry name" value="Methyltransf_11"/>
</dbReference>
<keyword evidence="6" id="KW-1185">Reference proteome</keyword>
<evidence type="ECO:0000259" key="4">
    <source>
        <dbReference type="Pfam" id="PF08241"/>
    </source>
</evidence>
<evidence type="ECO:0000256" key="1">
    <source>
        <dbReference type="ARBA" id="ARBA00008361"/>
    </source>
</evidence>
<gene>
    <name evidence="5" type="ORF">SAMN05428998_113109</name>
</gene>
<evidence type="ECO:0000256" key="3">
    <source>
        <dbReference type="ARBA" id="ARBA00022679"/>
    </source>
</evidence>
<keyword evidence="2 5" id="KW-0489">Methyltransferase</keyword>
<organism evidence="5 6">
    <name type="scientific">Tistlia consotensis USBA 355</name>
    <dbReference type="NCBI Taxonomy" id="560819"/>
    <lineage>
        <taxon>Bacteria</taxon>
        <taxon>Pseudomonadati</taxon>
        <taxon>Pseudomonadota</taxon>
        <taxon>Alphaproteobacteria</taxon>
        <taxon>Rhodospirillales</taxon>
        <taxon>Rhodovibrionaceae</taxon>
        <taxon>Tistlia</taxon>
    </lineage>
</organism>
<dbReference type="CDD" id="cd02440">
    <property type="entry name" value="AdoMet_MTases"/>
    <property type="match status" value="1"/>
</dbReference>
<proteinExistence type="inferred from homology"/>
<dbReference type="EMBL" id="FWZX01000013">
    <property type="protein sequence ID" value="SMF39078.1"/>
    <property type="molecule type" value="Genomic_DNA"/>
</dbReference>
<feature type="domain" description="Methyltransferase type 11" evidence="4">
    <location>
        <begin position="43"/>
        <end position="133"/>
    </location>
</feature>
<dbReference type="Proteomes" id="UP000192917">
    <property type="component" value="Unassembled WGS sequence"/>
</dbReference>
<evidence type="ECO:0000256" key="2">
    <source>
        <dbReference type="ARBA" id="ARBA00022603"/>
    </source>
</evidence>
<name>A0A1Y6C1V2_9PROT</name>
<dbReference type="Pfam" id="PF08241">
    <property type="entry name" value="Methyltransf_11"/>
    <property type="match status" value="1"/>
</dbReference>
<evidence type="ECO:0000313" key="6">
    <source>
        <dbReference type="Proteomes" id="UP000192917"/>
    </source>
</evidence>
<keyword evidence="3 5" id="KW-0808">Transferase</keyword>
<protein>
    <submittedName>
        <fullName evidence="5">Methyltransferase domain-containing protein</fullName>
    </submittedName>
</protein>
<dbReference type="GO" id="GO:0008757">
    <property type="term" value="F:S-adenosylmethionine-dependent methyltransferase activity"/>
    <property type="evidence" value="ECO:0007669"/>
    <property type="project" value="InterPro"/>
</dbReference>
<dbReference type="Gene3D" id="3.40.50.150">
    <property type="entry name" value="Vaccinia Virus protein VP39"/>
    <property type="match status" value="1"/>
</dbReference>
<dbReference type="AlphaFoldDB" id="A0A1Y6C1V2"/>
<dbReference type="STRING" id="560819.SAMN05428998_113109"/>
<comment type="similarity">
    <text evidence="1">Belongs to the methyltransferase superfamily.</text>
</comment>
<reference evidence="5 6" key="1">
    <citation type="submission" date="2017-04" db="EMBL/GenBank/DDBJ databases">
        <authorList>
            <person name="Afonso C.L."/>
            <person name="Miller P.J."/>
            <person name="Scott M.A."/>
            <person name="Spackman E."/>
            <person name="Goraichik I."/>
            <person name="Dimitrov K.M."/>
            <person name="Suarez D.L."/>
            <person name="Swayne D.E."/>
        </authorList>
    </citation>
    <scope>NUCLEOTIDE SEQUENCE [LARGE SCALE GENOMIC DNA]</scope>
    <source>
        <strain evidence="5 6">USBA 355</strain>
    </source>
</reference>
<dbReference type="GO" id="GO:0032259">
    <property type="term" value="P:methylation"/>
    <property type="evidence" value="ECO:0007669"/>
    <property type="project" value="UniProtKB-KW"/>
</dbReference>
<dbReference type="PANTHER" id="PTHR44942">
    <property type="entry name" value="METHYLTRANSF_11 DOMAIN-CONTAINING PROTEIN"/>
    <property type="match status" value="1"/>
</dbReference>
<sequence>MTGTTVEFGRSAGDYARHRQGFPDSFFRRLGGLGLARAGDAVVDLGTGTGLLARALAARGCAVLGLDRDPAMLAAARTAGGGPRYLEAPAEATGLPGGSADLVTAATCWHWFDRAAAAREAVRLLRPGGALLICSLDWQRLPGNVCEVSVGVMRRFAEAAPAGQRGTFAFPDWLADLAEAGLRDFEAFSYCEPLTYTQEAWRGRVRASRFAGPVMDAGTLAAFDAALAEALTAAFPDDPLQVDHRIFGLVARRP</sequence>
<dbReference type="SUPFAM" id="SSF53335">
    <property type="entry name" value="S-adenosyl-L-methionine-dependent methyltransferases"/>
    <property type="match status" value="1"/>
</dbReference>
<dbReference type="RefSeq" id="WP_085123785.1">
    <property type="nucleotide sequence ID" value="NZ_FWZX01000013.1"/>
</dbReference>
<dbReference type="InterPro" id="IPR029063">
    <property type="entry name" value="SAM-dependent_MTases_sf"/>
</dbReference>
<accession>A0A1Y6C1V2</accession>
<evidence type="ECO:0000313" key="5">
    <source>
        <dbReference type="EMBL" id="SMF39078.1"/>
    </source>
</evidence>
<dbReference type="PANTHER" id="PTHR44942:SF4">
    <property type="entry name" value="METHYLTRANSFERASE TYPE 11 DOMAIN-CONTAINING PROTEIN"/>
    <property type="match status" value="1"/>
</dbReference>